<sequence>WNEFEGSCYKVLQKFGYLRKFSWSTALDVCSGYGGGLASISNEKEMDFVRNLSPKFRSDPVWIGLAYRFQKRAYLWSNGSSFNSSVSGKWLGKLARNVSENKCVEILGNGPSLTDCCKENKYFICEKAKGPLVCSPDWFLS</sequence>
<dbReference type="Proteomes" id="UP001159405">
    <property type="component" value="Unassembled WGS sequence"/>
</dbReference>
<accession>A0ABN8P653</accession>
<keyword evidence="3" id="KW-1185">Reference proteome</keyword>
<gene>
    <name evidence="2" type="ORF">PLOB_00036253</name>
</gene>
<evidence type="ECO:0000313" key="2">
    <source>
        <dbReference type="EMBL" id="CAH3131740.1"/>
    </source>
</evidence>
<dbReference type="PROSITE" id="PS50041">
    <property type="entry name" value="C_TYPE_LECTIN_2"/>
    <property type="match status" value="1"/>
</dbReference>
<dbReference type="CDD" id="cd00037">
    <property type="entry name" value="CLECT"/>
    <property type="match status" value="1"/>
</dbReference>
<evidence type="ECO:0000313" key="3">
    <source>
        <dbReference type="Proteomes" id="UP001159405"/>
    </source>
</evidence>
<proteinExistence type="predicted"/>
<feature type="domain" description="C-type lectin" evidence="1">
    <location>
        <begin position="4"/>
        <end position="126"/>
    </location>
</feature>
<protein>
    <recommendedName>
        <fullName evidence="1">C-type lectin domain-containing protein</fullName>
    </recommendedName>
</protein>
<feature type="non-terminal residue" evidence="2">
    <location>
        <position position="1"/>
    </location>
</feature>
<dbReference type="InterPro" id="IPR016187">
    <property type="entry name" value="CTDL_fold"/>
</dbReference>
<dbReference type="InterPro" id="IPR050111">
    <property type="entry name" value="C-type_lectin/snaclec_domain"/>
</dbReference>
<dbReference type="SUPFAM" id="SSF56436">
    <property type="entry name" value="C-type lectin-like"/>
    <property type="match status" value="1"/>
</dbReference>
<organism evidence="2 3">
    <name type="scientific">Porites lobata</name>
    <dbReference type="NCBI Taxonomy" id="104759"/>
    <lineage>
        <taxon>Eukaryota</taxon>
        <taxon>Metazoa</taxon>
        <taxon>Cnidaria</taxon>
        <taxon>Anthozoa</taxon>
        <taxon>Hexacorallia</taxon>
        <taxon>Scleractinia</taxon>
        <taxon>Fungiina</taxon>
        <taxon>Poritidae</taxon>
        <taxon>Porites</taxon>
    </lineage>
</organism>
<feature type="non-terminal residue" evidence="2">
    <location>
        <position position="141"/>
    </location>
</feature>
<dbReference type="InterPro" id="IPR001304">
    <property type="entry name" value="C-type_lectin-like"/>
</dbReference>
<dbReference type="EMBL" id="CALNXK010000050">
    <property type="protein sequence ID" value="CAH3131740.1"/>
    <property type="molecule type" value="Genomic_DNA"/>
</dbReference>
<reference evidence="2 3" key="1">
    <citation type="submission" date="2022-05" db="EMBL/GenBank/DDBJ databases">
        <authorList>
            <consortium name="Genoscope - CEA"/>
            <person name="William W."/>
        </authorList>
    </citation>
    <scope>NUCLEOTIDE SEQUENCE [LARGE SCALE GENOMIC DNA]</scope>
</reference>
<dbReference type="Pfam" id="PF00059">
    <property type="entry name" value="Lectin_C"/>
    <property type="match status" value="1"/>
</dbReference>
<dbReference type="Gene3D" id="3.10.100.10">
    <property type="entry name" value="Mannose-Binding Protein A, subunit A"/>
    <property type="match status" value="1"/>
</dbReference>
<dbReference type="InterPro" id="IPR016186">
    <property type="entry name" value="C-type_lectin-like/link_sf"/>
</dbReference>
<comment type="caution">
    <text evidence="2">The sequence shown here is derived from an EMBL/GenBank/DDBJ whole genome shotgun (WGS) entry which is preliminary data.</text>
</comment>
<name>A0ABN8P653_9CNID</name>
<evidence type="ECO:0000259" key="1">
    <source>
        <dbReference type="PROSITE" id="PS50041"/>
    </source>
</evidence>
<dbReference type="SMART" id="SM00034">
    <property type="entry name" value="CLECT"/>
    <property type="match status" value="1"/>
</dbReference>
<dbReference type="PANTHER" id="PTHR22803">
    <property type="entry name" value="MANNOSE, PHOSPHOLIPASE, LECTIN RECEPTOR RELATED"/>
    <property type="match status" value="1"/>
</dbReference>